<dbReference type="eggNOG" id="COG3210">
    <property type="taxonomic scope" value="Bacteria"/>
</dbReference>
<evidence type="ECO:0000256" key="2">
    <source>
        <dbReference type="ARBA" id="ARBA00022525"/>
    </source>
</evidence>
<feature type="compositionally biased region" description="Polar residues" evidence="4">
    <location>
        <begin position="1238"/>
        <end position="1259"/>
    </location>
</feature>
<dbReference type="Gene3D" id="3.30.160.710">
    <property type="match status" value="4"/>
</dbReference>
<dbReference type="Gene3D" id="2.160.20.10">
    <property type="entry name" value="Single-stranded right-handed beta-helix, Pectin lyase-like"/>
    <property type="match status" value="1"/>
</dbReference>
<dbReference type="HOGENOM" id="CLU_238245_0_0_9"/>
<dbReference type="EMBL" id="ABWK02000014">
    <property type="protein sequence ID" value="EEX68966.1"/>
    <property type="molecule type" value="Genomic_DNA"/>
</dbReference>
<evidence type="ECO:0000256" key="3">
    <source>
        <dbReference type="ARBA" id="ARBA00022729"/>
    </source>
</evidence>
<dbReference type="InterPro" id="IPR011050">
    <property type="entry name" value="Pectin_lyase_fold/virulence"/>
</dbReference>
<sequence>MKRAMRRRKTWQRQAAAITAAMMAMSVGGIAYAMPQGEVIRSGKGEITRQDKDMTVNQDSKRLAIDWSGFDIANDERVTFRQPDKDSVALNRVVGDAASVIDGTLSGNGHVYVINPNGVLFGKNASVDVGSLVASTARISDSDMTNFANADGITMAIPEDSSAKVINAGTIRAEGGLVVLHAAEVENSGTITNPEGTTALAAARNLSLSADTAGKINFTVDGALAKAKALNSGMLKADGGYLVMTARSAGDVMSTVVNNTGTMEAKTLRQNEKGEILLDGGDNGIVELNGTLDVSGMEAGQSAGSIKAIGAETHVEDGATLHAIGAVDGGLIETSGDYLEIGDNVDIDAAGKTGKAGEWLLDPLDVVISASRPDNATAGNATDNTDGRSYSLGNVTNESRTSWVNSKTVSQLLSKGTNVRVESADINKAASISVNSTIEKTGTKEASFTLEAQRNITINKDITAKDGKLNVTLNSDTDGDAIGAVIINANIKTNGGNFTSGSGGTRHYDRYNRLIGAGDPSKGTVGTYFGNGGATGNRSVTTNGGAVNLYGDVAIGLNGGKLTIDTTKEDGTGGLVNITGTIESGNSYTLYYQGKAGWDDLVKKYAMEHGFETTATKYTGTRAKKIELGDTYYTISEDGLSIEWHQAGWRDTDVIGTTQYTSYKTSRVTINRTYTAEEYNRLSATNKSDMSHRIANSWEAAKWLAQNGTGGGSAVNDTYLATITSSLENSLAAPPGEIPLFVGGKGSGSSVSPIDSEHRDGYYWVTGPEGEAPGGKGTKFADNSGTPLQNYYAKWHTGDSETSHSTTTEPNNSGPYVTVGYGVTSNWDDVATSAGTTKGFVQEKNLAHSGLEVQAGSGRVDLKGNAGLSVGLKNLTINTTGNVTVGGGKSAAGTTYTGQIRTDEGVSIHGADVTVGDRITSINNGVDIQATGNIHVDGITAHENINLTTTGENGVIELDSEYNDGSLKTDSQDNDAVVIDVQGKNGSFKNLTTAEKNAIKTGKDGNWKVYSYSPDADTFSPDADTFGTNLNSGTNAQWGATSTSYSASENDGNKYIFQVKPTVYVTAKDMKKVYGEELTNDNVTTTAEATFTGQDNKEHNVNEYTDAFNEGNVADYYNGSGTFTSEGWAKTATRTGGVKAPASEPKNNAIYNIKATSDSYNLTDLGKTSGYADATTKDGGTVEIFRRQINVNGSGSQTYGNATINDWKLTASLTGDQEGVPSGADAIVNDDKLDESTGNLSIKSGSSYAENQAGRTTADANPDPYEDAVNMKNVGFENGAGVNYEIVKAQGDLKVNKAALTINTEDKTTTYGTVDKDFKSDIKGLTNGDDKSIVNLTYATKGYLSDTKTNDVGDYDINTSVNELKNYDVKTNTAKLHINKAALFVNTDDKTTTYGTVDKAFTSDIQGLTNGDDASIVNLTYATKGYLSDTKTNDVGDYDINTGVNELKNYDVKTNTAKLHINKAALFVNTDDKTTTYGTVDKAFTSDIQGLTNGDDASIVNLTYATKGYLSDTKTNDVGDYDITTSVNELKNYDVKTNTAKLHINKAALFVNTDDKTTTYGTVDKAFTSDIQGLTNGDDASIVNLTYATKGYLSDTKTNDVGDYDITTSVNELKNYDVKTNTAKLHINKAALFVNTDDKTTTYGTVDKAFTSDIQGLTNGDDASIVNLTYATKGYLSNTKTNDVGDYDINTSVNELKNYDVKTNTAKLHINKAALFVNTDDKTTTYGTVDKAFTPDIQG</sequence>
<dbReference type="InterPro" id="IPR050909">
    <property type="entry name" value="Bact_Autotransporter_VF"/>
</dbReference>
<dbReference type="InterPro" id="IPR008638">
    <property type="entry name" value="FhaB/CdiA-like_TPS"/>
</dbReference>
<dbReference type="SMART" id="SM00912">
    <property type="entry name" value="Haemagg_act"/>
    <property type="match status" value="1"/>
</dbReference>
<proteinExistence type="predicted"/>
<feature type="non-terminal residue" evidence="7">
    <location>
        <position position="1739"/>
    </location>
</feature>
<evidence type="ECO:0000256" key="4">
    <source>
        <dbReference type="SAM" id="MobiDB-lite"/>
    </source>
</evidence>
<evidence type="ECO:0000313" key="7">
    <source>
        <dbReference type="EMBL" id="EEX68966.1"/>
    </source>
</evidence>
<evidence type="ECO:0000313" key="8">
    <source>
        <dbReference type="Proteomes" id="UP000003671"/>
    </source>
</evidence>
<dbReference type="InterPro" id="IPR041286">
    <property type="entry name" value="MBG_2"/>
</dbReference>
<dbReference type="eggNOG" id="COG2911">
    <property type="taxonomic scope" value="Bacteria"/>
</dbReference>
<dbReference type="InterPro" id="IPR012334">
    <property type="entry name" value="Pectin_lyas_fold"/>
</dbReference>
<dbReference type="PANTHER" id="PTHR12338:SF8">
    <property type="entry name" value="HEME_HEMOPEXIN-BINDING PROTEIN"/>
    <property type="match status" value="1"/>
</dbReference>
<dbReference type="Pfam" id="PF05860">
    <property type="entry name" value="TPS"/>
    <property type="match status" value="1"/>
</dbReference>
<dbReference type="GO" id="GO:0005576">
    <property type="term" value="C:extracellular region"/>
    <property type="evidence" value="ECO:0007669"/>
    <property type="project" value="UniProtKB-SubCell"/>
</dbReference>
<keyword evidence="8" id="KW-1185">Reference proteome</keyword>
<evidence type="ECO:0000256" key="5">
    <source>
        <dbReference type="SAM" id="SignalP"/>
    </source>
</evidence>
<dbReference type="NCBIfam" id="TIGR01901">
    <property type="entry name" value="adhes_NPXG"/>
    <property type="match status" value="1"/>
</dbReference>
<feature type="region of interest" description="Disordered" evidence="4">
    <location>
        <begin position="1238"/>
        <end position="1263"/>
    </location>
</feature>
<evidence type="ECO:0000256" key="1">
    <source>
        <dbReference type="ARBA" id="ARBA00004613"/>
    </source>
</evidence>
<feature type="domain" description="Filamentous haemagglutinin FhaB/tRNA nuclease CdiA-like TPS" evidence="6">
    <location>
        <begin position="31"/>
        <end position="143"/>
    </location>
</feature>
<comment type="subcellular location">
    <subcellularLocation>
        <location evidence="1">Secreted</location>
    </subcellularLocation>
</comment>
<reference evidence="7" key="1">
    <citation type="submission" date="2009-09" db="EMBL/GenBank/DDBJ databases">
        <authorList>
            <person name="Weinstock G."/>
            <person name="Sodergren E."/>
            <person name="Clifton S."/>
            <person name="Fulton L."/>
            <person name="Fulton B."/>
            <person name="Courtney L."/>
            <person name="Fronick C."/>
            <person name="Harrison M."/>
            <person name="Strong C."/>
            <person name="Farmer C."/>
            <person name="Delahaunty K."/>
            <person name="Markovic C."/>
            <person name="Hall O."/>
            <person name="Minx P."/>
            <person name="Tomlinson C."/>
            <person name="Mitreva M."/>
            <person name="Nelson J."/>
            <person name="Hou S."/>
            <person name="Wollam A."/>
            <person name="Pepin K.H."/>
            <person name="Johnson M."/>
            <person name="Bhonagiri V."/>
            <person name="Nash W.E."/>
            <person name="Warren W."/>
            <person name="Chinwalla A."/>
            <person name="Mardis E.R."/>
            <person name="Wilson R.K."/>
        </authorList>
    </citation>
    <scope>NUCLEOTIDE SEQUENCE [LARGE SCALE GENOMIC DNA]</scope>
    <source>
        <strain evidence="7">DSM 20544</strain>
    </source>
</reference>
<dbReference type="Pfam" id="PF18676">
    <property type="entry name" value="MBG_2"/>
    <property type="match status" value="5"/>
</dbReference>
<organism evidence="7 8">
    <name type="scientific">Mitsuokella multacida DSM 20544</name>
    <dbReference type="NCBI Taxonomy" id="500635"/>
    <lineage>
        <taxon>Bacteria</taxon>
        <taxon>Bacillati</taxon>
        <taxon>Bacillota</taxon>
        <taxon>Negativicutes</taxon>
        <taxon>Selenomonadales</taxon>
        <taxon>Selenomonadaceae</taxon>
        <taxon>Mitsuokella</taxon>
    </lineage>
</organism>
<comment type="caution">
    <text evidence="7">The sequence shown here is derived from an EMBL/GenBank/DDBJ whole genome shotgun (WGS) entry which is preliminary data.</text>
</comment>
<dbReference type="PANTHER" id="PTHR12338">
    <property type="entry name" value="AUTOTRANSPORTER"/>
    <property type="match status" value="1"/>
</dbReference>
<accession>C9KMQ9</accession>
<gene>
    <name evidence="7" type="ORF">MITSMUL_04497</name>
</gene>
<name>C9KMQ9_9FIRM</name>
<feature type="chain" id="PRO_5002997526" evidence="5">
    <location>
        <begin position="34"/>
        <end position="1739"/>
    </location>
</feature>
<keyword evidence="2" id="KW-0964">Secreted</keyword>
<protein>
    <submittedName>
        <fullName evidence="7">Filamentous hemeagglutinin family domain protein</fullName>
    </submittedName>
</protein>
<keyword evidence="3 5" id="KW-0732">Signal</keyword>
<dbReference type="Proteomes" id="UP000003671">
    <property type="component" value="Unassembled WGS sequence"/>
</dbReference>
<dbReference type="SUPFAM" id="SSF51126">
    <property type="entry name" value="Pectin lyase-like"/>
    <property type="match status" value="1"/>
</dbReference>
<dbReference type="STRING" id="500635.MITSMUL_04497"/>
<evidence type="ECO:0000259" key="6">
    <source>
        <dbReference type="SMART" id="SM00912"/>
    </source>
</evidence>
<feature type="signal peptide" evidence="5">
    <location>
        <begin position="1"/>
        <end position="33"/>
    </location>
</feature>